<evidence type="ECO:0000313" key="5">
    <source>
        <dbReference type="Proteomes" id="UP000182427"/>
    </source>
</evidence>
<dbReference type="SUPFAM" id="SSF56925">
    <property type="entry name" value="OMPA-like"/>
    <property type="match status" value="1"/>
</dbReference>
<evidence type="ECO:0000313" key="4">
    <source>
        <dbReference type="EMBL" id="SDE70961.1"/>
    </source>
</evidence>
<evidence type="ECO:0000259" key="3">
    <source>
        <dbReference type="Pfam" id="PF14067"/>
    </source>
</evidence>
<feature type="domain" description="LssY-like C-terminal" evidence="3">
    <location>
        <begin position="249"/>
        <end position="421"/>
    </location>
</feature>
<name>A0A1G7F4X2_9BACT</name>
<dbReference type="InterPro" id="IPR042217">
    <property type="entry name" value="T4SS_VirB10/TrbI"/>
</dbReference>
<dbReference type="Gene3D" id="2.40.128.260">
    <property type="entry name" value="Type IV secretion system, VirB10/TraB/TrbI"/>
    <property type="match status" value="1"/>
</dbReference>
<dbReference type="Pfam" id="PF14067">
    <property type="entry name" value="LssY_C"/>
    <property type="match status" value="1"/>
</dbReference>
<dbReference type="InterPro" id="IPR011250">
    <property type="entry name" value="OMP/PagP_B-barrel"/>
</dbReference>
<feature type="domain" description="Outer membrane protein beta-barrel" evidence="2">
    <location>
        <begin position="576"/>
        <end position="755"/>
    </location>
</feature>
<dbReference type="AlphaFoldDB" id="A0A1G7F4X2"/>
<gene>
    <name evidence="4" type="ORF">SAMN05444167_0216</name>
</gene>
<protein>
    <submittedName>
        <fullName evidence="4">Outer membrane protein beta-barrel domain-containing protein</fullName>
    </submittedName>
</protein>
<reference evidence="4 5" key="1">
    <citation type="submission" date="2016-10" db="EMBL/GenBank/DDBJ databases">
        <authorList>
            <person name="de Groot N.N."/>
        </authorList>
    </citation>
    <scope>NUCLEOTIDE SEQUENCE [LARGE SCALE GENOMIC DNA]</scope>
    <source>
        <strain evidence="4 5">GAS232</strain>
    </source>
</reference>
<evidence type="ECO:0000259" key="2">
    <source>
        <dbReference type="Pfam" id="PF13505"/>
    </source>
</evidence>
<accession>A0A1G7F4X2</accession>
<dbReference type="Gene3D" id="2.40.160.20">
    <property type="match status" value="1"/>
</dbReference>
<proteinExistence type="predicted"/>
<keyword evidence="5" id="KW-1185">Reference proteome</keyword>
<evidence type="ECO:0000256" key="1">
    <source>
        <dbReference type="ARBA" id="ARBA00022729"/>
    </source>
</evidence>
<dbReference type="EMBL" id="LT629690">
    <property type="protein sequence ID" value="SDE70961.1"/>
    <property type="molecule type" value="Genomic_DNA"/>
</dbReference>
<sequence length="801" mass="86876">MAPSTQKSKSDGAEQLSTLVFAVRRVVELSALALLCNGAVAQVVLPEKTALEIRLTERVATHTSKEGSPVRAILAAPVLQDDKVVLPLGSKVEGRVVHLNSVGLGLRHETSSIGLAMERIVLPDGTVVPITAQVAQIENSREVVQKNGRISGVRSTGTLSHKASGAAGTLALSNPIALIFITASSASLLRFSDPEISLPANTELILQTTAPMQVGVGADPGVTPVAQDDAATTKLQAMIRKQPFRTMTSPKPVPSDMTNLMLIGKADAIHRAFEAAGWMQVDDLTATSTYQTIRSISEEDAYHRAPMSLLTLDGQKPTYALAKTLDTFSKRHHLRVFATNDQWDGEQVWVSSSTQDIGIGFSADQKTFIHQIDHNIDHERTKVVNDLMLTGCVTGLNLVARPWLPEHPKNGTGEEIVTDGRIAVIKLNDCAAPLNVPSKNQTAELPVHPNVATKATRQTTLTLRNMLLRDNLAVTAYGGIKQGLGLKHPKPPEQPIPTESVIDMDRYAIGESDTAAPEASPQQPIKPGLPVGTLAVTKSGLPRYTVELGVHSGYAGYSSGNGGSVGYVFLPDNLNDPVYITALGNEHFAGWNLGGSVTLNTREHFSHEFTFDYNRTPFQVQFVDLNLATGPDETDPVTEADFGFEESILSTTEFGYNLQYHLKRRDSRWRPYVFAGPSVRLMHLTDAPITKASPWFKLGLSTVGILTAAWKYGTTPPLEGGGVFQMGLQYGGGVKYRVSRRVLVRADYKETLTGQPDFWSKSKNDIFDPNELPGYTLEIIGPFTEGVMRQQRATMGVSFVF</sequence>
<dbReference type="InterPro" id="IPR027385">
    <property type="entry name" value="Beta-barrel_OMP"/>
</dbReference>
<organism evidence="4 5">
    <name type="scientific">Terriglobus roseus</name>
    <dbReference type="NCBI Taxonomy" id="392734"/>
    <lineage>
        <taxon>Bacteria</taxon>
        <taxon>Pseudomonadati</taxon>
        <taxon>Acidobacteriota</taxon>
        <taxon>Terriglobia</taxon>
        <taxon>Terriglobales</taxon>
        <taxon>Acidobacteriaceae</taxon>
        <taxon>Terriglobus</taxon>
    </lineage>
</organism>
<keyword evidence="1" id="KW-0732">Signal</keyword>
<dbReference type="RefSeq" id="WP_172838099.1">
    <property type="nucleotide sequence ID" value="NZ_LT629690.1"/>
</dbReference>
<dbReference type="Pfam" id="PF13505">
    <property type="entry name" value="OMP_b-brl"/>
    <property type="match status" value="1"/>
</dbReference>
<dbReference type="Proteomes" id="UP000182427">
    <property type="component" value="Chromosome I"/>
</dbReference>
<dbReference type="InterPro" id="IPR025902">
    <property type="entry name" value="LssY-like-C_dom"/>
</dbReference>